<sequence>MKCEAEGKILVELPSTGGVTRDGKDWEKREYIMETSERYHSKMRFSVCSFDGPVENPPKVGDKIRVNFTVEAREYKGNWYNEVRVHRTENIEC</sequence>
<dbReference type="RefSeq" id="WP_005821772.1">
    <property type="nucleotide sequence ID" value="NZ_JGDJ01000262.1"/>
</dbReference>
<dbReference type="Pfam" id="PF11325">
    <property type="entry name" value="DUF3127"/>
    <property type="match status" value="1"/>
</dbReference>
<dbReference type="PATRIC" id="fig|1339327.3.peg.4297"/>
<proteinExistence type="predicted"/>
<evidence type="ECO:0000313" key="1">
    <source>
        <dbReference type="EMBL" id="EXZ26987.1"/>
    </source>
</evidence>
<evidence type="ECO:0000313" key="2">
    <source>
        <dbReference type="Proteomes" id="UP000022082"/>
    </source>
</evidence>
<dbReference type="InterPro" id="IPR021474">
    <property type="entry name" value="DUF3127"/>
</dbReference>
<name>A0A015Y4W8_BACFG</name>
<gene>
    <name evidence="1" type="ORF">M136_3765</name>
</gene>
<accession>A0A015Y4W8</accession>
<dbReference type="EMBL" id="JGDJ01000262">
    <property type="protein sequence ID" value="EXZ26987.1"/>
    <property type="molecule type" value="Genomic_DNA"/>
</dbReference>
<organism evidence="1 2">
    <name type="scientific">Bacteroides fragilis str. S36L11</name>
    <dbReference type="NCBI Taxonomy" id="1339327"/>
    <lineage>
        <taxon>Bacteria</taxon>
        <taxon>Pseudomonadati</taxon>
        <taxon>Bacteroidota</taxon>
        <taxon>Bacteroidia</taxon>
        <taxon>Bacteroidales</taxon>
        <taxon>Bacteroidaceae</taxon>
        <taxon>Bacteroides</taxon>
    </lineage>
</organism>
<comment type="caution">
    <text evidence="1">The sequence shown here is derived from an EMBL/GenBank/DDBJ whole genome shotgun (WGS) entry which is preliminary data.</text>
</comment>
<reference evidence="1 2" key="1">
    <citation type="submission" date="2014-02" db="EMBL/GenBank/DDBJ databases">
        <authorList>
            <person name="Sears C."/>
            <person name="Carroll K."/>
            <person name="Sack B.R."/>
            <person name="Qadri F."/>
            <person name="Myers L.L."/>
            <person name="Chung G.-T."/>
            <person name="Escheverria P."/>
            <person name="Fraser C.M."/>
            <person name="Sadzewicz L."/>
            <person name="Shefchek K.A."/>
            <person name="Tallon L."/>
            <person name="Das S.P."/>
            <person name="Daugherty S."/>
            <person name="Mongodin E.F."/>
        </authorList>
    </citation>
    <scope>NUCLEOTIDE SEQUENCE [LARGE SCALE GENOMIC DNA]</scope>
    <source>
        <strain evidence="1 2">S36L11</strain>
    </source>
</reference>
<protein>
    <recommendedName>
        <fullName evidence="3">DUF3127 domain-containing protein</fullName>
    </recommendedName>
</protein>
<evidence type="ECO:0008006" key="3">
    <source>
        <dbReference type="Google" id="ProtNLM"/>
    </source>
</evidence>
<dbReference type="AlphaFoldDB" id="A0A015Y4W8"/>
<dbReference type="Proteomes" id="UP000022082">
    <property type="component" value="Unassembled WGS sequence"/>
</dbReference>